<dbReference type="GO" id="GO:0005886">
    <property type="term" value="C:plasma membrane"/>
    <property type="evidence" value="ECO:0007669"/>
    <property type="project" value="UniProtKB-SubCell"/>
</dbReference>
<feature type="compositionally biased region" description="Polar residues" evidence="8">
    <location>
        <begin position="417"/>
        <end position="435"/>
    </location>
</feature>
<evidence type="ECO:0000256" key="2">
    <source>
        <dbReference type="ARBA" id="ARBA00009773"/>
    </source>
</evidence>
<sequence>MEKLKEIMKDNAFIRRSVFILFNAVLLYILYVVISNIDAVSSALVSGFFTLVGAFQPLIIGLILAYLLNPLVSFIDNKLMMRLGNMPQDPIKAEKKRNRGHLISVLITYILVIAAVIAIIYGFLVMIVGHVVITDISSLADNVIAAVTNYEQSIKSWISNNIGSNIVSDKFTDFTGYLMTWLSDNVSATSVITFFTGIGGNVVDVVVGIIISIYLMKDKNFFLGLWRKFLHLTLPQKGNAVLTETLGEINIVLSKFIRGALLDSLFVAILASIGLSVLGLEAAVFIGVFAGIANIIPYFGPVLGMIPAFLMGIYTGGFWHGAIAVIILLVVQQIDSNIIYPKVVGTSTGLHPLMVLLAVSVFGYFGGILGMLLAVPTAGIIQIFVVKWANSREIKMKKQKEKNTAAISHDGAETSDTENIQDSAETEQSAGSSKN</sequence>
<feature type="transmembrane region" description="Helical" evidence="9">
    <location>
        <begin position="371"/>
        <end position="390"/>
    </location>
</feature>
<keyword evidence="5 9" id="KW-0812">Transmembrane</keyword>
<keyword evidence="6 9" id="KW-1133">Transmembrane helix</keyword>
<dbReference type="PANTHER" id="PTHR21716:SF53">
    <property type="entry name" value="PERMEASE PERM-RELATED"/>
    <property type="match status" value="1"/>
</dbReference>
<name>A0A9D1HE76_9FIRM</name>
<feature type="region of interest" description="Disordered" evidence="8">
    <location>
        <begin position="397"/>
        <end position="435"/>
    </location>
</feature>
<evidence type="ECO:0000313" key="10">
    <source>
        <dbReference type="EMBL" id="HIT99720.1"/>
    </source>
</evidence>
<gene>
    <name evidence="10" type="ORF">IAD12_05670</name>
</gene>
<keyword evidence="4" id="KW-1003">Cell membrane</keyword>
<dbReference type="AlphaFoldDB" id="A0A9D1HE76"/>
<evidence type="ECO:0000256" key="8">
    <source>
        <dbReference type="SAM" id="MobiDB-lite"/>
    </source>
</evidence>
<evidence type="ECO:0000256" key="1">
    <source>
        <dbReference type="ARBA" id="ARBA00004651"/>
    </source>
</evidence>
<feature type="transmembrane region" description="Helical" evidence="9">
    <location>
        <begin position="265"/>
        <end position="296"/>
    </location>
</feature>
<protein>
    <submittedName>
        <fullName evidence="10">AI-2E family transporter</fullName>
    </submittedName>
</protein>
<keyword evidence="3" id="KW-0813">Transport</keyword>
<evidence type="ECO:0000256" key="3">
    <source>
        <dbReference type="ARBA" id="ARBA00022448"/>
    </source>
</evidence>
<accession>A0A9D1HE76</accession>
<comment type="subcellular location">
    <subcellularLocation>
        <location evidence="1">Cell membrane</location>
        <topology evidence="1">Multi-pass membrane protein</topology>
    </subcellularLocation>
</comment>
<dbReference type="Proteomes" id="UP000824159">
    <property type="component" value="Unassembled WGS sequence"/>
</dbReference>
<evidence type="ECO:0000256" key="9">
    <source>
        <dbReference type="SAM" id="Phobius"/>
    </source>
</evidence>
<evidence type="ECO:0000256" key="5">
    <source>
        <dbReference type="ARBA" id="ARBA00022692"/>
    </source>
</evidence>
<feature type="transmembrane region" description="Helical" evidence="9">
    <location>
        <begin position="102"/>
        <end position="133"/>
    </location>
</feature>
<reference evidence="10" key="1">
    <citation type="submission" date="2020-10" db="EMBL/GenBank/DDBJ databases">
        <authorList>
            <person name="Gilroy R."/>
        </authorList>
    </citation>
    <scope>NUCLEOTIDE SEQUENCE</scope>
    <source>
        <strain evidence="10">CHK176-22527</strain>
    </source>
</reference>
<feature type="transmembrane region" description="Helical" evidence="9">
    <location>
        <begin position="191"/>
        <end position="215"/>
    </location>
</feature>
<organism evidence="10 11">
    <name type="scientific">Candidatus Allocopromorpha excrementavium</name>
    <dbReference type="NCBI Taxonomy" id="2840741"/>
    <lineage>
        <taxon>Bacteria</taxon>
        <taxon>Bacillati</taxon>
        <taxon>Bacillota</taxon>
        <taxon>Clostridia</taxon>
        <taxon>Eubacteriales</taxon>
        <taxon>Eubacteriaceae</taxon>
        <taxon>Eubacteriaceae incertae sedis</taxon>
        <taxon>Candidatus Allocopromorpha</taxon>
    </lineage>
</organism>
<evidence type="ECO:0000256" key="6">
    <source>
        <dbReference type="ARBA" id="ARBA00022989"/>
    </source>
</evidence>
<feature type="transmembrane region" description="Helical" evidence="9">
    <location>
        <begin position="308"/>
        <end position="331"/>
    </location>
</feature>
<dbReference type="GO" id="GO:0055085">
    <property type="term" value="P:transmembrane transport"/>
    <property type="evidence" value="ECO:0007669"/>
    <property type="project" value="TreeGrafter"/>
</dbReference>
<keyword evidence="7 9" id="KW-0472">Membrane</keyword>
<feature type="transmembrane region" description="Helical" evidence="9">
    <location>
        <begin position="12"/>
        <end position="34"/>
    </location>
</feature>
<reference evidence="10" key="2">
    <citation type="journal article" date="2021" name="PeerJ">
        <title>Extensive microbial diversity within the chicken gut microbiome revealed by metagenomics and culture.</title>
        <authorList>
            <person name="Gilroy R."/>
            <person name="Ravi A."/>
            <person name="Getino M."/>
            <person name="Pursley I."/>
            <person name="Horton D.L."/>
            <person name="Alikhan N.F."/>
            <person name="Baker D."/>
            <person name="Gharbi K."/>
            <person name="Hall N."/>
            <person name="Watson M."/>
            <person name="Adriaenssens E.M."/>
            <person name="Foster-Nyarko E."/>
            <person name="Jarju S."/>
            <person name="Secka A."/>
            <person name="Antonio M."/>
            <person name="Oren A."/>
            <person name="Chaudhuri R.R."/>
            <person name="La Ragione R."/>
            <person name="Hildebrand F."/>
            <person name="Pallen M.J."/>
        </authorList>
    </citation>
    <scope>NUCLEOTIDE SEQUENCE</scope>
    <source>
        <strain evidence="10">CHK176-22527</strain>
    </source>
</reference>
<feature type="transmembrane region" description="Helical" evidence="9">
    <location>
        <begin position="343"/>
        <end position="365"/>
    </location>
</feature>
<evidence type="ECO:0000256" key="4">
    <source>
        <dbReference type="ARBA" id="ARBA00022475"/>
    </source>
</evidence>
<dbReference type="PANTHER" id="PTHR21716">
    <property type="entry name" value="TRANSMEMBRANE PROTEIN"/>
    <property type="match status" value="1"/>
</dbReference>
<dbReference type="InterPro" id="IPR002549">
    <property type="entry name" value="AI-2E-like"/>
</dbReference>
<comment type="similarity">
    <text evidence="2">Belongs to the autoinducer-2 exporter (AI-2E) (TC 2.A.86) family.</text>
</comment>
<feature type="transmembrane region" description="Helical" evidence="9">
    <location>
        <begin position="54"/>
        <end position="75"/>
    </location>
</feature>
<evidence type="ECO:0000313" key="11">
    <source>
        <dbReference type="Proteomes" id="UP000824159"/>
    </source>
</evidence>
<comment type="caution">
    <text evidence="10">The sequence shown here is derived from an EMBL/GenBank/DDBJ whole genome shotgun (WGS) entry which is preliminary data.</text>
</comment>
<proteinExistence type="inferred from homology"/>
<dbReference type="EMBL" id="DVLX01000070">
    <property type="protein sequence ID" value="HIT99720.1"/>
    <property type="molecule type" value="Genomic_DNA"/>
</dbReference>
<dbReference type="Pfam" id="PF01594">
    <property type="entry name" value="AI-2E_transport"/>
    <property type="match status" value="1"/>
</dbReference>
<evidence type="ECO:0000256" key="7">
    <source>
        <dbReference type="ARBA" id="ARBA00023136"/>
    </source>
</evidence>